<accession>A0A6C0ANQ0</accession>
<feature type="transmembrane region" description="Helical" evidence="1">
    <location>
        <begin position="83"/>
        <end position="106"/>
    </location>
</feature>
<evidence type="ECO:0000256" key="1">
    <source>
        <dbReference type="SAM" id="Phobius"/>
    </source>
</evidence>
<organism evidence="2">
    <name type="scientific">viral metagenome</name>
    <dbReference type="NCBI Taxonomy" id="1070528"/>
    <lineage>
        <taxon>unclassified sequences</taxon>
        <taxon>metagenomes</taxon>
        <taxon>organismal metagenomes</taxon>
    </lineage>
</organism>
<feature type="transmembrane region" description="Helical" evidence="1">
    <location>
        <begin position="49"/>
        <end position="71"/>
    </location>
</feature>
<dbReference type="AlphaFoldDB" id="A0A6C0ANQ0"/>
<proteinExistence type="predicted"/>
<protein>
    <submittedName>
        <fullName evidence="2">Uncharacterized protein</fullName>
    </submittedName>
</protein>
<reference evidence="2" key="1">
    <citation type="journal article" date="2020" name="Nature">
        <title>Giant virus diversity and host interactions through global metagenomics.</title>
        <authorList>
            <person name="Schulz F."/>
            <person name="Roux S."/>
            <person name="Paez-Espino D."/>
            <person name="Jungbluth S."/>
            <person name="Walsh D.A."/>
            <person name="Denef V.J."/>
            <person name="McMahon K.D."/>
            <person name="Konstantinidis K.T."/>
            <person name="Eloe-Fadrosh E.A."/>
            <person name="Kyrpides N.C."/>
            <person name="Woyke T."/>
        </authorList>
    </citation>
    <scope>NUCLEOTIDE SEQUENCE</scope>
    <source>
        <strain evidence="2">GVMAG-S-1101161-73</strain>
    </source>
</reference>
<sequence>MAIIEDVSSGVYKFIKYAMLIGIAFGFTTLFVSSIIVHDTAYIQKNPKFFLGETLFMGVLTTIPVMLISYLRGASKSEIEKGSGLIFLKIVLLHIGFQLSGVYSVIFPKSA</sequence>
<keyword evidence="1" id="KW-0812">Transmembrane</keyword>
<name>A0A6C0ANQ0_9ZZZZ</name>
<keyword evidence="1" id="KW-1133">Transmembrane helix</keyword>
<feature type="transmembrane region" description="Helical" evidence="1">
    <location>
        <begin position="17"/>
        <end position="37"/>
    </location>
</feature>
<evidence type="ECO:0000313" key="2">
    <source>
        <dbReference type="EMBL" id="QHS81388.1"/>
    </source>
</evidence>
<dbReference type="EMBL" id="MN740736">
    <property type="protein sequence ID" value="QHS81388.1"/>
    <property type="molecule type" value="Genomic_DNA"/>
</dbReference>
<keyword evidence="1" id="KW-0472">Membrane</keyword>